<dbReference type="Proteomes" id="UP001066276">
    <property type="component" value="Chromosome 4_1"/>
</dbReference>
<dbReference type="EMBL" id="JANPWB010000007">
    <property type="protein sequence ID" value="KAJ1174207.1"/>
    <property type="molecule type" value="Genomic_DNA"/>
</dbReference>
<protein>
    <submittedName>
        <fullName evidence="1">Uncharacterized protein</fullName>
    </submittedName>
</protein>
<comment type="caution">
    <text evidence="1">The sequence shown here is derived from an EMBL/GenBank/DDBJ whole genome shotgun (WGS) entry which is preliminary data.</text>
</comment>
<dbReference type="AlphaFoldDB" id="A0AAV7TCF5"/>
<proteinExistence type="predicted"/>
<sequence length="102" mass="12018">MHWNATLLIHHRHVLCRCHSVFRHDEKPTVNHNDPRLHLPLKLPDNEGIRTLHRLLLPGPLQLKGQESRIQGTSCNYKQDVPHLLSTNPWPQVVGYLRRRHQ</sequence>
<gene>
    <name evidence="1" type="ORF">NDU88_006029</name>
</gene>
<keyword evidence="2" id="KW-1185">Reference proteome</keyword>
<evidence type="ECO:0000313" key="2">
    <source>
        <dbReference type="Proteomes" id="UP001066276"/>
    </source>
</evidence>
<name>A0AAV7TCF5_PLEWA</name>
<evidence type="ECO:0000313" key="1">
    <source>
        <dbReference type="EMBL" id="KAJ1174207.1"/>
    </source>
</evidence>
<organism evidence="1 2">
    <name type="scientific">Pleurodeles waltl</name>
    <name type="common">Iberian ribbed newt</name>
    <dbReference type="NCBI Taxonomy" id="8319"/>
    <lineage>
        <taxon>Eukaryota</taxon>
        <taxon>Metazoa</taxon>
        <taxon>Chordata</taxon>
        <taxon>Craniata</taxon>
        <taxon>Vertebrata</taxon>
        <taxon>Euteleostomi</taxon>
        <taxon>Amphibia</taxon>
        <taxon>Batrachia</taxon>
        <taxon>Caudata</taxon>
        <taxon>Salamandroidea</taxon>
        <taxon>Salamandridae</taxon>
        <taxon>Pleurodelinae</taxon>
        <taxon>Pleurodeles</taxon>
    </lineage>
</organism>
<accession>A0AAV7TCF5</accession>
<reference evidence="1" key="1">
    <citation type="journal article" date="2022" name="bioRxiv">
        <title>Sequencing and chromosome-scale assembly of the giantPleurodeles waltlgenome.</title>
        <authorList>
            <person name="Brown T."/>
            <person name="Elewa A."/>
            <person name="Iarovenko S."/>
            <person name="Subramanian E."/>
            <person name="Araus A.J."/>
            <person name="Petzold A."/>
            <person name="Susuki M."/>
            <person name="Suzuki K.-i.T."/>
            <person name="Hayashi T."/>
            <person name="Toyoda A."/>
            <person name="Oliveira C."/>
            <person name="Osipova E."/>
            <person name="Leigh N.D."/>
            <person name="Simon A."/>
            <person name="Yun M.H."/>
        </authorList>
    </citation>
    <scope>NUCLEOTIDE SEQUENCE</scope>
    <source>
        <strain evidence="1">20211129_DDA</strain>
        <tissue evidence="1">Liver</tissue>
    </source>
</reference>